<dbReference type="Proteomes" id="UP000194127">
    <property type="component" value="Unassembled WGS sequence"/>
</dbReference>
<keyword evidence="4" id="KW-1185">Reference proteome</keyword>
<comment type="similarity">
    <text evidence="2">Belongs to the ustYa family.</text>
</comment>
<dbReference type="Pfam" id="PF11807">
    <property type="entry name" value="UstYa"/>
    <property type="match status" value="1"/>
</dbReference>
<evidence type="ECO:0000256" key="2">
    <source>
        <dbReference type="ARBA" id="ARBA00035112"/>
    </source>
</evidence>
<dbReference type="PANTHER" id="PTHR33365">
    <property type="entry name" value="YALI0B05434P"/>
    <property type="match status" value="1"/>
</dbReference>
<protein>
    <recommendedName>
        <fullName evidence="5">Tat pathway signal sequence</fullName>
    </recommendedName>
</protein>
<dbReference type="PANTHER" id="PTHR33365:SF4">
    <property type="entry name" value="CYCLOCHLOROTINE BIOSYNTHESIS PROTEIN O"/>
    <property type="match status" value="1"/>
</dbReference>
<evidence type="ECO:0000256" key="1">
    <source>
        <dbReference type="ARBA" id="ARBA00004685"/>
    </source>
</evidence>
<dbReference type="STRING" id="670580.A0A1X6N5Z5"/>
<dbReference type="InterPro" id="IPR018247">
    <property type="entry name" value="EF_Hand_1_Ca_BS"/>
</dbReference>
<sequence>MDIVEYQDVKFNGTNEHQSIYKGEPNPDLDNAWDALVFGTKLTAVSAEAVEKLGKSVQPSLVKFMDEDGGGYMTTMEVTHQLHCLNLLRKSTYYDYYKSMADPLLRSSPDQYRLHLNHCIDILRQQLMCTADAGLITYQWVKGYERPYPDFSTWHKCRAIDKLWEWNEEHAVHVPWSRIKRVEQGMDLEEAP</sequence>
<evidence type="ECO:0000313" key="4">
    <source>
        <dbReference type="Proteomes" id="UP000194127"/>
    </source>
</evidence>
<organism evidence="3 4">
    <name type="scientific">Postia placenta MAD-698-R-SB12</name>
    <dbReference type="NCBI Taxonomy" id="670580"/>
    <lineage>
        <taxon>Eukaryota</taxon>
        <taxon>Fungi</taxon>
        <taxon>Dikarya</taxon>
        <taxon>Basidiomycota</taxon>
        <taxon>Agaricomycotina</taxon>
        <taxon>Agaricomycetes</taxon>
        <taxon>Polyporales</taxon>
        <taxon>Adustoporiaceae</taxon>
        <taxon>Rhodonia</taxon>
    </lineage>
</organism>
<dbReference type="GO" id="GO:0043386">
    <property type="term" value="P:mycotoxin biosynthetic process"/>
    <property type="evidence" value="ECO:0007669"/>
    <property type="project" value="InterPro"/>
</dbReference>
<evidence type="ECO:0000313" key="3">
    <source>
        <dbReference type="EMBL" id="OSX63902.1"/>
    </source>
</evidence>
<name>A0A1X6N5Z5_9APHY</name>
<dbReference type="GeneID" id="36329727"/>
<gene>
    <name evidence="3" type="ORF">POSPLADRAFT_1137288</name>
</gene>
<dbReference type="InterPro" id="IPR021765">
    <property type="entry name" value="UstYa-like"/>
</dbReference>
<dbReference type="RefSeq" id="XP_024340696.1">
    <property type="nucleotide sequence ID" value="XM_024484778.1"/>
</dbReference>
<dbReference type="PROSITE" id="PS00018">
    <property type="entry name" value="EF_HAND_1"/>
    <property type="match status" value="1"/>
</dbReference>
<dbReference type="AlphaFoldDB" id="A0A1X6N5Z5"/>
<comment type="pathway">
    <text evidence="1">Mycotoxin biosynthesis.</text>
</comment>
<accession>A0A1X6N5Z5</accession>
<evidence type="ECO:0008006" key="5">
    <source>
        <dbReference type="Google" id="ProtNLM"/>
    </source>
</evidence>
<proteinExistence type="inferred from homology"/>
<reference evidence="3 4" key="1">
    <citation type="submission" date="2017-04" db="EMBL/GenBank/DDBJ databases">
        <title>Genome Sequence of the Model Brown-Rot Fungus Postia placenta SB12.</title>
        <authorList>
            <consortium name="DOE Joint Genome Institute"/>
            <person name="Gaskell J."/>
            <person name="Kersten P."/>
            <person name="Larrondo L.F."/>
            <person name="Canessa P."/>
            <person name="Martinez D."/>
            <person name="Hibbett D."/>
            <person name="Schmoll M."/>
            <person name="Kubicek C.P."/>
            <person name="Martinez A.T."/>
            <person name="Yadav J."/>
            <person name="Master E."/>
            <person name="Magnuson J.K."/>
            <person name="James T."/>
            <person name="Yaver D."/>
            <person name="Berka R."/>
            <person name="Labutti K."/>
            <person name="Lipzen A."/>
            <person name="Aerts A."/>
            <person name="Barry K."/>
            <person name="Henrissat B."/>
            <person name="Blanchette R."/>
            <person name="Grigoriev I."/>
            <person name="Cullen D."/>
        </authorList>
    </citation>
    <scope>NUCLEOTIDE SEQUENCE [LARGE SCALE GENOMIC DNA]</scope>
    <source>
        <strain evidence="3 4">MAD-698-R-SB12</strain>
    </source>
</reference>
<dbReference type="EMBL" id="KZ110594">
    <property type="protein sequence ID" value="OSX63902.1"/>
    <property type="molecule type" value="Genomic_DNA"/>
</dbReference>
<dbReference type="OrthoDB" id="3687641at2759"/>